<keyword evidence="1" id="KW-0472">Membrane</keyword>
<evidence type="ECO:0000256" key="1">
    <source>
        <dbReference type="SAM" id="Phobius"/>
    </source>
</evidence>
<dbReference type="InParanoid" id="A9WH43"/>
<name>A9WH43_CHLAA</name>
<dbReference type="KEGG" id="cau:Caur_0905"/>
<accession>A9WH43</accession>
<sequence>MPGIDSLTHPETAWLVRAVPALLAALITMTATFIFRQPLMQFLARFDRSRSPAVCDPALVWRPALLGTNTALLLAGGAATLSSLVLGWIGSIWFALVAAPVVAALVVRIGFAVSQSRYNRHLERELTPAIGRLSALLSGGLGLRTALERVLTDMGDGPLRDEWRWLLRQQGTPLADGSIATLRQVIAALAAQTSASRHATLLNHLAVAADQPQDLQARRCAAAYAALQVSERRREEALTELAQMRYSGLAVGGAGCLMALYLIATQWERVRIAYSTPLGMVFAVIVTLALLAPMIGGFLFSQVEDVDY</sequence>
<dbReference type="eggNOG" id="ENOG5030SQ0">
    <property type="taxonomic scope" value="Bacteria"/>
</dbReference>
<proteinExistence type="predicted"/>
<keyword evidence="1" id="KW-0812">Transmembrane</keyword>
<feature type="transmembrane region" description="Helical" evidence="1">
    <location>
        <begin position="246"/>
        <end position="267"/>
    </location>
</feature>
<gene>
    <name evidence="2" type="ordered locus">Caur_0905</name>
</gene>
<organism evidence="2 3">
    <name type="scientific">Chloroflexus aurantiacus (strain ATCC 29366 / DSM 635 / J-10-fl)</name>
    <dbReference type="NCBI Taxonomy" id="324602"/>
    <lineage>
        <taxon>Bacteria</taxon>
        <taxon>Bacillati</taxon>
        <taxon>Chloroflexota</taxon>
        <taxon>Chloroflexia</taxon>
        <taxon>Chloroflexales</taxon>
        <taxon>Chloroflexineae</taxon>
        <taxon>Chloroflexaceae</taxon>
        <taxon>Chloroflexus</taxon>
    </lineage>
</organism>
<evidence type="ECO:0008006" key="4">
    <source>
        <dbReference type="Google" id="ProtNLM"/>
    </source>
</evidence>
<dbReference type="HOGENOM" id="CLU_902235_0_0_0"/>
<evidence type="ECO:0000313" key="3">
    <source>
        <dbReference type="Proteomes" id="UP000002008"/>
    </source>
</evidence>
<keyword evidence="1" id="KW-1133">Transmembrane helix</keyword>
<dbReference type="PATRIC" id="fig|324602.8.peg.1037"/>
<protein>
    <recommendedName>
        <fullName evidence="4">Type II secretion system protein</fullName>
    </recommendedName>
</protein>
<evidence type="ECO:0000313" key="2">
    <source>
        <dbReference type="EMBL" id="ABY34138.1"/>
    </source>
</evidence>
<feature type="transmembrane region" description="Helical" evidence="1">
    <location>
        <begin position="95"/>
        <end position="114"/>
    </location>
</feature>
<feature type="transmembrane region" description="Helical" evidence="1">
    <location>
        <begin position="279"/>
        <end position="300"/>
    </location>
</feature>
<keyword evidence="3" id="KW-1185">Reference proteome</keyword>
<reference evidence="3" key="1">
    <citation type="journal article" date="2011" name="BMC Genomics">
        <title>Complete genome sequence of the filamentous anoxygenic phototrophic bacterium Chloroflexus aurantiacus.</title>
        <authorList>
            <person name="Tang K.H."/>
            <person name="Barry K."/>
            <person name="Chertkov O."/>
            <person name="Dalin E."/>
            <person name="Han C.S."/>
            <person name="Hauser L.J."/>
            <person name="Honchak B.M."/>
            <person name="Karbach L.E."/>
            <person name="Land M.L."/>
            <person name="Lapidus A."/>
            <person name="Larimer F.W."/>
            <person name="Mikhailova N."/>
            <person name="Pitluck S."/>
            <person name="Pierson B.K."/>
            <person name="Blankenship R.E."/>
        </authorList>
    </citation>
    <scope>NUCLEOTIDE SEQUENCE [LARGE SCALE GENOMIC DNA]</scope>
    <source>
        <strain evidence="3">ATCC 29366 / DSM 635 / J-10-fl</strain>
    </source>
</reference>
<dbReference type="RefSeq" id="WP_012256794.1">
    <property type="nucleotide sequence ID" value="NC_010175.1"/>
</dbReference>
<dbReference type="AlphaFoldDB" id="A9WH43"/>
<feature type="transmembrane region" description="Helical" evidence="1">
    <location>
        <begin position="12"/>
        <end position="35"/>
    </location>
</feature>
<dbReference type="EnsemblBacteria" id="ABY34138">
    <property type="protein sequence ID" value="ABY34138"/>
    <property type="gene ID" value="Caur_0905"/>
</dbReference>
<dbReference type="Proteomes" id="UP000002008">
    <property type="component" value="Chromosome"/>
</dbReference>
<dbReference type="EMBL" id="CP000909">
    <property type="protein sequence ID" value="ABY34138.1"/>
    <property type="molecule type" value="Genomic_DNA"/>
</dbReference>